<accession>A0ABW8SGG5</accession>
<protein>
    <submittedName>
        <fullName evidence="14">Methyl-accepting chemotaxis protein</fullName>
    </submittedName>
</protein>
<comment type="similarity">
    <text evidence="8">Belongs to the methyl-accepting chemotaxis (MCP) protein family.</text>
</comment>
<dbReference type="Proteomes" id="UP001623660">
    <property type="component" value="Unassembled WGS sequence"/>
</dbReference>
<organism evidence="14 15">
    <name type="scientific">Candidatus Clostridium eludens</name>
    <dbReference type="NCBI Taxonomy" id="3381663"/>
    <lineage>
        <taxon>Bacteria</taxon>
        <taxon>Bacillati</taxon>
        <taxon>Bacillota</taxon>
        <taxon>Clostridia</taxon>
        <taxon>Eubacteriales</taxon>
        <taxon>Clostridiaceae</taxon>
        <taxon>Clostridium</taxon>
    </lineage>
</organism>
<evidence type="ECO:0000259" key="12">
    <source>
        <dbReference type="PROSITE" id="PS50111"/>
    </source>
</evidence>
<evidence type="ECO:0000256" key="8">
    <source>
        <dbReference type="ARBA" id="ARBA00029447"/>
    </source>
</evidence>
<feature type="coiled-coil region" evidence="10">
    <location>
        <begin position="400"/>
        <end position="434"/>
    </location>
</feature>
<dbReference type="Pfam" id="PF02743">
    <property type="entry name" value="dCache_1"/>
    <property type="match status" value="1"/>
</dbReference>
<dbReference type="Pfam" id="PF00015">
    <property type="entry name" value="MCPsignal"/>
    <property type="match status" value="1"/>
</dbReference>
<evidence type="ECO:0000256" key="10">
    <source>
        <dbReference type="SAM" id="Coils"/>
    </source>
</evidence>
<evidence type="ECO:0000256" key="5">
    <source>
        <dbReference type="ARBA" id="ARBA00022989"/>
    </source>
</evidence>
<dbReference type="Gene3D" id="1.10.287.950">
    <property type="entry name" value="Methyl-accepting chemotaxis protein"/>
    <property type="match status" value="1"/>
</dbReference>
<name>A0ABW8SGG5_9CLOT</name>
<keyword evidence="3" id="KW-0145">Chemotaxis</keyword>
<sequence>MLKKISLEHKLVSILILFIVIPLLVISITSFHIASKLVNNKASQLTLQISDEKTSFIDLHSNSLKNLIQALAINQAVIGENKDDIINALRSITDSNKDIMQSYVADGSKQMIIYPDAKLPEGYDPTSRPWYKDAIAANGQVSVTKPYKDAVTDKIIITIAKQLHFNDGKEGVVGIDIDLSTLCNKLTATKVGKTGYSILALPDGTIIADPDKSKLMLSIKKEIPSGQTILNEKHGNLQYKDGKSSKVVGFNQSKETGWIVIAVLPQSDYVGDLNAGMTTAFVILIIMLIAAVICGIIIAKYVTRPLLRIQDFAKRLSVCDFSTPIKITRADEFSQTASLLNIAQKNVKELVKTIIDNSKSMSSSSEELSAAVEEITLKFKSVNGSINSIVAGSQKVTSSAEEVTASVEEIDANVNELSSKAENGNINASQAKEKALSIQHNARGSIQECKNIYKDEETRILKAIDDGKVVSQIKEMADVIASIAEQTNLLALNASIEAVRAGEQGKGFAVVAQEVRVLAEQSSEVVSTIQSTVVKVQEAFDNLSSTSNELLKFIDENVNLQLDNYSNTGEEYFKDSEVTFNTSKELATMTKEIKITVDEITKAISSMAETAQKSSESTNEIKSSINYATQGIIQVSKTAEEQSHLAQRLNEIIQKFKV</sequence>
<dbReference type="InterPro" id="IPR003660">
    <property type="entry name" value="HAMP_dom"/>
</dbReference>
<dbReference type="PROSITE" id="PS50885">
    <property type="entry name" value="HAMP"/>
    <property type="match status" value="1"/>
</dbReference>
<evidence type="ECO:0000259" key="13">
    <source>
        <dbReference type="PROSITE" id="PS50885"/>
    </source>
</evidence>
<keyword evidence="4 11" id="KW-0812">Transmembrane</keyword>
<feature type="domain" description="HAMP" evidence="13">
    <location>
        <begin position="300"/>
        <end position="352"/>
    </location>
</feature>
<dbReference type="Gene3D" id="3.30.450.20">
    <property type="entry name" value="PAS domain"/>
    <property type="match status" value="2"/>
</dbReference>
<dbReference type="SUPFAM" id="SSF103190">
    <property type="entry name" value="Sensory domain-like"/>
    <property type="match status" value="1"/>
</dbReference>
<dbReference type="SMART" id="SM00304">
    <property type="entry name" value="HAMP"/>
    <property type="match status" value="1"/>
</dbReference>
<evidence type="ECO:0000313" key="15">
    <source>
        <dbReference type="Proteomes" id="UP001623660"/>
    </source>
</evidence>
<comment type="subcellular location">
    <subcellularLocation>
        <location evidence="1">Cell membrane</location>
        <topology evidence="1">Multi-pass membrane protein</topology>
    </subcellularLocation>
</comment>
<evidence type="ECO:0000256" key="3">
    <source>
        <dbReference type="ARBA" id="ARBA00022500"/>
    </source>
</evidence>
<evidence type="ECO:0000256" key="2">
    <source>
        <dbReference type="ARBA" id="ARBA00022475"/>
    </source>
</evidence>
<dbReference type="PANTHER" id="PTHR32089">
    <property type="entry name" value="METHYL-ACCEPTING CHEMOTAXIS PROTEIN MCPB"/>
    <property type="match status" value="1"/>
</dbReference>
<keyword evidence="2" id="KW-1003">Cell membrane</keyword>
<keyword evidence="5 11" id="KW-1133">Transmembrane helix</keyword>
<dbReference type="SMART" id="SM00283">
    <property type="entry name" value="MA"/>
    <property type="match status" value="1"/>
</dbReference>
<keyword evidence="7 9" id="KW-0807">Transducer</keyword>
<evidence type="ECO:0000256" key="11">
    <source>
        <dbReference type="SAM" id="Phobius"/>
    </source>
</evidence>
<comment type="caution">
    <text evidence="14">The sequence shown here is derived from an EMBL/GenBank/DDBJ whole genome shotgun (WGS) entry which is preliminary data.</text>
</comment>
<reference evidence="14 15" key="1">
    <citation type="submission" date="2024-11" db="EMBL/GenBank/DDBJ databases">
        <authorList>
            <person name="Heng Y.C."/>
            <person name="Lim A.C.H."/>
            <person name="Lee J.K.Y."/>
            <person name="Kittelmann S."/>
        </authorList>
    </citation>
    <scope>NUCLEOTIDE SEQUENCE [LARGE SCALE GENOMIC DNA]</scope>
    <source>
        <strain evidence="14 15">WILCCON 0269</strain>
    </source>
</reference>
<dbReference type="CDD" id="cd12913">
    <property type="entry name" value="PDC1_MCP_like"/>
    <property type="match status" value="1"/>
</dbReference>
<dbReference type="PANTHER" id="PTHR32089:SF112">
    <property type="entry name" value="LYSOZYME-LIKE PROTEIN-RELATED"/>
    <property type="match status" value="1"/>
</dbReference>
<dbReference type="CDD" id="cd06225">
    <property type="entry name" value="HAMP"/>
    <property type="match status" value="1"/>
</dbReference>
<evidence type="ECO:0000256" key="6">
    <source>
        <dbReference type="ARBA" id="ARBA00023136"/>
    </source>
</evidence>
<keyword evidence="10" id="KW-0175">Coiled coil</keyword>
<dbReference type="PROSITE" id="PS50111">
    <property type="entry name" value="CHEMOTAXIS_TRANSDUC_2"/>
    <property type="match status" value="1"/>
</dbReference>
<proteinExistence type="inferred from homology"/>
<feature type="transmembrane region" description="Helical" evidence="11">
    <location>
        <begin position="12"/>
        <end position="34"/>
    </location>
</feature>
<dbReference type="InterPro" id="IPR004089">
    <property type="entry name" value="MCPsignal_dom"/>
</dbReference>
<evidence type="ECO:0000256" key="9">
    <source>
        <dbReference type="PROSITE-ProRule" id="PRU00284"/>
    </source>
</evidence>
<evidence type="ECO:0000256" key="7">
    <source>
        <dbReference type="ARBA" id="ARBA00023224"/>
    </source>
</evidence>
<gene>
    <name evidence="14" type="ORF">ACJDU8_05175</name>
</gene>
<evidence type="ECO:0000256" key="1">
    <source>
        <dbReference type="ARBA" id="ARBA00004651"/>
    </source>
</evidence>
<dbReference type="RefSeq" id="WP_406791086.1">
    <property type="nucleotide sequence ID" value="NZ_JBJHZX010000005.1"/>
</dbReference>
<dbReference type="CDD" id="cd12912">
    <property type="entry name" value="PDC2_MCP_like"/>
    <property type="match status" value="1"/>
</dbReference>
<dbReference type="InterPro" id="IPR033479">
    <property type="entry name" value="dCache_1"/>
</dbReference>
<feature type="transmembrane region" description="Helical" evidence="11">
    <location>
        <begin position="280"/>
        <end position="302"/>
    </location>
</feature>
<dbReference type="EMBL" id="JBJHZX010000005">
    <property type="protein sequence ID" value="MFL0194969.1"/>
    <property type="molecule type" value="Genomic_DNA"/>
</dbReference>
<keyword evidence="6 11" id="KW-0472">Membrane</keyword>
<keyword evidence="15" id="KW-1185">Reference proteome</keyword>
<evidence type="ECO:0000256" key="4">
    <source>
        <dbReference type="ARBA" id="ARBA00022692"/>
    </source>
</evidence>
<dbReference type="InterPro" id="IPR029151">
    <property type="entry name" value="Sensor-like_sf"/>
</dbReference>
<feature type="domain" description="Methyl-accepting transducer" evidence="12">
    <location>
        <begin position="364"/>
        <end position="622"/>
    </location>
</feature>
<dbReference type="SUPFAM" id="SSF58104">
    <property type="entry name" value="Methyl-accepting chemotaxis protein (MCP) signaling domain"/>
    <property type="match status" value="1"/>
</dbReference>
<evidence type="ECO:0000313" key="14">
    <source>
        <dbReference type="EMBL" id="MFL0194969.1"/>
    </source>
</evidence>